<dbReference type="SUPFAM" id="SSF63748">
    <property type="entry name" value="Tudor/PWWP/MBT"/>
    <property type="match status" value="1"/>
</dbReference>
<dbReference type="AlphaFoldDB" id="A0A803LUZ7"/>
<evidence type="ECO:0000313" key="3">
    <source>
        <dbReference type="EnsemblPlants" id="AUR62019041-RA:cds"/>
    </source>
</evidence>
<dbReference type="Proteomes" id="UP000596660">
    <property type="component" value="Unplaced"/>
</dbReference>
<reference evidence="3" key="2">
    <citation type="submission" date="2021-03" db="UniProtKB">
        <authorList>
            <consortium name="EnsemblPlants"/>
        </authorList>
    </citation>
    <scope>IDENTIFICATION</scope>
</reference>
<feature type="region of interest" description="Disordered" evidence="1">
    <location>
        <begin position="117"/>
        <end position="162"/>
    </location>
</feature>
<protein>
    <recommendedName>
        <fullName evidence="2">PWWP domain-containing protein</fullName>
    </recommendedName>
</protein>
<dbReference type="CDD" id="cd05162">
    <property type="entry name" value="PWWP"/>
    <property type="match status" value="1"/>
</dbReference>
<dbReference type="Gramene" id="AUR62019041-RA">
    <property type="protein sequence ID" value="AUR62019041-RA:cds"/>
    <property type="gene ID" value="AUR62019041"/>
</dbReference>
<dbReference type="InterPro" id="IPR053063">
    <property type="entry name" value="PWWP_domain_containing_PDP"/>
</dbReference>
<sequence length="254" mass="28610">MGKGGLANGKGHDERGKNGDLDKQSYAEFRPGDITWIKLRGTSWWPAQIVDGNAVSDNAKPRKGKSGEVLVRLYGTYKYLHMDPVKSLLEFTNVLKRNNSTQREMFKKALDQDLSELQSGRTNTRKVKAKGNDSVHKEKPVSSKRGFEEHDDDTPKKPDGSARRLKVMQDLGLTAPSGSPFLKNGQVLSVVKYRFVTIVEILDLFLIFHAFGKQFCLFGLALLIDDSIEVNSKRNVEKFLGTFDEPGVDWSWQF</sequence>
<dbReference type="Gene3D" id="2.30.30.140">
    <property type="match status" value="1"/>
</dbReference>
<feature type="region of interest" description="Disordered" evidence="1">
    <location>
        <begin position="1"/>
        <end position="24"/>
    </location>
</feature>
<dbReference type="PANTHER" id="PTHR42851">
    <property type="entry name" value="ALDOLASE-RELATED"/>
    <property type="match status" value="1"/>
</dbReference>
<feature type="domain" description="PWWP" evidence="2">
    <location>
        <begin position="31"/>
        <end position="93"/>
    </location>
</feature>
<dbReference type="PROSITE" id="PS50812">
    <property type="entry name" value="PWWP"/>
    <property type="match status" value="1"/>
</dbReference>
<evidence type="ECO:0000313" key="4">
    <source>
        <dbReference type="Proteomes" id="UP000596660"/>
    </source>
</evidence>
<accession>A0A803LUZ7</accession>
<evidence type="ECO:0000256" key="1">
    <source>
        <dbReference type="SAM" id="MobiDB-lite"/>
    </source>
</evidence>
<reference evidence="3" key="1">
    <citation type="journal article" date="2017" name="Nature">
        <title>The genome of Chenopodium quinoa.</title>
        <authorList>
            <person name="Jarvis D.E."/>
            <person name="Ho Y.S."/>
            <person name="Lightfoot D.J."/>
            <person name="Schmoeckel S.M."/>
            <person name="Li B."/>
            <person name="Borm T.J.A."/>
            <person name="Ohyanagi H."/>
            <person name="Mineta K."/>
            <person name="Michell C.T."/>
            <person name="Saber N."/>
            <person name="Kharbatia N.M."/>
            <person name="Rupper R.R."/>
            <person name="Sharp A.R."/>
            <person name="Dally N."/>
            <person name="Boughton B.A."/>
            <person name="Woo Y.H."/>
            <person name="Gao G."/>
            <person name="Schijlen E.G.W.M."/>
            <person name="Guo X."/>
            <person name="Momin A.A."/>
            <person name="Negrao S."/>
            <person name="Al-Babili S."/>
            <person name="Gehring C."/>
            <person name="Roessner U."/>
            <person name="Jung C."/>
            <person name="Murphy K."/>
            <person name="Arold S.T."/>
            <person name="Gojobori T."/>
            <person name="van der Linden C.G."/>
            <person name="van Loo E.N."/>
            <person name="Jellen E.N."/>
            <person name="Maughan P.J."/>
            <person name="Tester M."/>
        </authorList>
    </citation>
    <scope>NUCLEOTIDE SEQUENCE [LARGE SCALE GENOMIC DNA]</scope>
    <source>
        <strain evidence="3">cv. PI 614886</strain>
    </source>
</reference>
<organism evidence="3 4">
    <name type="scientific">Chenopodium quinoa</name>
    <name type="common">Quinoa</name>
    <dbReference type="NCBI Taxonomy" id="63459"/>
    <lineage>
        <taxon>Eukaryota</taxon>
        <taxon>Viridiplantae</taxon>
        <taxon>Streptophyta</taxon>
        <taxon>Embryophyta</taxon>
        <taxon>Tracheophyta</taxon>
        <taxon>Spermatophyta</taxon>
        <taxon>Magnoliopsida</taxon>
        <taxon>eudicotyledons</taxon>
        <taxon>Gunneridae</taxon>
        <taxon>Pentapetalae</taxon>
        <taxon>Caryophyllales</taxon>
        <taxon>Chenopodiaceae</taxon>
        <taxon>Chenopodioideae</taxon>
        <taxon>Atripliceae</taxon>
        <taxon>Chenopodium</taxon>
    </lineage>
</organism>
<dbReference type="PANTHER" id="PTHR42851:SF13">
    <property type="entry name" value="OS08G0477800 PROTEIN"/>
    <property type="match status" value="1"/>
</dbReference>
<evidence type="ECO:0000259" key="2">
    <source>
        <dbReference type="PROSITE" id="PS50812"/>
    </source>
</evidence>
<dbReference type="EnsemblPlants" id="AUR62019041-RA">
    <property type="protein sequence ID" value="AUR62019041-RA:cds"/>
    <property type="gene ID" value="AUR62019041"/>
</dbReference>
<name>A0A803LUZ7_CHEQI</name>
<feature type="compositionally biased region" description="Basic and acidic residues" evidence="1">
    <location>
        <begin position="10"/>
        <end position="24"/>
    </location>
</feature>
<keyword evidence="4" id="KW-1185">Reference proteome</keyword>
<dbReference type="Pfam" id="PF00855">
    <property type="entry name" value="PWWP"/>
    <property type="match status" value="1"/>
</dbReference>
<proteinExistence type="predicted"/>
<dbReference type="SMART" id="SM00293">
    <property type="entry name" value="PWWP"/>
    <property type="match status" value="1"/>
</dbReference>
<dbReference type="InterPro" id="IPR000313">
    <property type="entry name" value="PWWP_dom"/>
</dbReference>
<feature type="compositionally biased region" description="Basic and acidic residues" evidence="1">
    <location>
        <begin position="130"/>
        <end position="162"/>
    </location>
</feature>